<keyword evidence="8 10" id="KW-0472">Membrane</keyword>
<reference evidence="11 12" key="1">
    <citation type="submission" date="2014-04" db="EMBL/GenBank/DDBJ databases">
        <authorList>
            <consortium name="DOE Joint Genome Institute"/>
            <person name="Kuo A."/>
            <person name="Tarkka M."/>
            <person name="Buscot F."/>
            <person name="Kohler A."/>
            <person name="Nagy L.G."/>
            <person name="Floudas D."/>
            <person name="Copeland A."/>
            <person name="Barry K.W."/>
            <person name="Cichocki N."/>
            <person name="Veneault-Fourrey C."/>
            <person name="LaButti K."/>
            <person name="Lindquist E.A."/>
            <person name="Lipzen A."/>
            <person name="Lundell T."/>
            <person name="Morin E."/>
            <person name="Murat C."/>
            <person name="Sun H."/>
            <person name="Tunlid A."/>
            <person name="Henrissat B."/>
            <person name="Grigoriev I.V."/>
            <person name="Hibbett D.S."/>
            <person name="Martin F."/>
            <person name="Nordberg H.P."/>
            <person name="Cantor M.N."/>
            <person name="Hua S.X."/>
        </authorList>
    </citation>
    <scope>NUCLEOTIDE SEQUENCE [LARGE SCALE GENOMIC DNA]</scope>
    <source>
        <strain evidence="11 12">F 1598</strain>
    </source>
</reference>
<keyword evidence="12" id="KW-1185">Reference proteome</keyword>
<dbReference type="GO" id="GO:0042765">
    <property type="term" value="C:GPI-anchor transamidase complex"/>
    <property type="evidence" value="ECO:0007669"/>
    <property type="project" value="InterPro"/>
</dbReference>
<name>A0A0C3BK42_PILCF</name>
<evidence type="ECO:0000256" key="1">
    <source>
        <dbReference type="ARBA" id="ARBA00004477"/>
    </source>
</evidence>
<comment type="similarity">
    <text evidence="3">Belongs to the PIGS family.</text>
</comment>
<dbReference type="PANTHER" id="PTHR21072">
    <property type="entry name" value="GPI TRANSAMIDASE COMPONENT PIG-S"/>
    <property type="match status" value="1"/>
</dbReference>
<evidence type="ECO:0000256" key="2">
    <source>
        <dbReference type="ARBA" id="ARBA00004687"/>
    </source>
</evidence>
<evidence type="ECO:0000256" key="4">
    <source>
        <dbReference type="ARBA" id="ARBA00022502"/>
    </source>
</evidence>
<dbReference type="PANTHER" id="PTHR21072:SF13">
    <property type="entry name" value="GPI TRANSAMIDASE COMPONENT PIG-S"/>
    <property type="match status" value="1"/>
</dbReference>
<keyword evidence="7 10" id="KW-1133">Transmembrane helix</keyword>
<evidence type="ECO:0000256" key="9">
    <source>
        <dbReference type="ARBA" id="ARBA00023180"/>
    </source>
</evidence>
<evidence type="ECO:0000256" key="3">
    <source>
        <dbReference type="ARBA" id="ARBA00005316"/>
    </source>
</evidence>
<evidence type="ECO:0000256" key="7">
    <source>
        <dbReference type="ARBA" id="ARBA00022989"/>
    </source>
</evidence>
<gene>
    <name evidence="11" type="ORF">PILCRDRAFT_815979</name>
</gene>
<sequence>MSSPQWPSSLKDPSKICFESTQTRRLVLGSYWAVVLLALPLWWYTTSIERLSLPSSRVLGLFERDLRFQLHLQLNTEGYKDAAVVARDWQGILDQRTALGGRWEGLDVYVHPKKHGDFSDVFGTYTVNMGPYKSSAQDRQLSLTTANVLTDDSPTTLIDTLSDLLAPYAPSDSHDCVVQYAPRYRLAFTMLNEDAAAGQAVHGWDIQDAIAQHISPHLLRLSVLHNFTIESQVQFHAPLAFKPIPISVDGRAAHGLMPEDLTVFVNSAQWTLSSSVSNDPVLHFILYVPSVTQRPLYILNADGTTSRSTAFLLPQWGGIVLFNPPPPSDLHQHTHLSSHSLMPIMNSFSTQLLALLGVPPLPPAVRCTQSNSSLTDWQLDALLRRRILENVDKSTKTLGSIVQLVDQIENMPVGPDVRGDVQDALIALDKVFVSSRNSTIETLLHSSQALSLASRAFFNPGMLALLYFPAEHKYAVYTPLFASVAVPLLAAVGRELIAWRRSRKQRAESKGGEQDRRERNG</sequence>
<dbReference type="STRING" id="765440.A0A0C3BK42"/>
<dbReference type="Proteomes" id="UP000054166">
    <property type="component" value="Unassembled WGS sequence"/>
</dbReference>
<dbReference type="EMBL" id="KN832981">
    <property type="protein sequence ID" value="KIM86728.1"/>
    <property type="molecule type" value="Genomic_DNA"/>
</dbReference>
<organism evidence="11 12">
    <name type="scientific">Piloderma croceum (strain F 1598)</name>
    <dbReference type="NCBI Taxonomy" id="765440"/>
    <lineage>
        <taxon>Eukaryota</taxon>
        <taxon>Fungi</taxon>
        <taxon>Dikarya</taxon>
        <taxon>Basidiomycota</taxon>
        <taxon>Agaricomycotina</taxon>
        <taxon>Agaricomycetes</taxon>
        <taxon>Agaricomycetidae</taxon>
        <taxon>Atheliales</taxon>
        <taxon>Atheliaceae</taxon>
        <taxon>Piloderma</taxon>
    </lineage>
</organism>
<evidence type="ECO:0000256" key="6">
    <source>
        <dbReference type="ARBA" id="ARBA00022824"/>
    </source>
</evidence>
<evidence type="ECO:0008006" key="13">
    <source>
        <dbReference type="Google" id="ProtNLM"/>
    </source>
</evidence>
<evidence type="ECO:0000313" key="12">
    <source>
        <dbReference type="Proteomes" id="UP000054166"/>
    </source>
</evidence>
<keyword evidence="6" id="KW-0256">Endoplasmic reticulum</keyword>
<evidence type="ECO:0000256" key="10">
    <source>
        <dbReference type="SAM" id="Phobius"/>
    </source>
</evidence>
<evidence type="ECO:0000256" key="8">
    <source>
        <dbReference type="ARBA" id="ARBA00023136"/>
    </source>
</evidence>
<dbReference type="InterPro" id="IPR019540">
    <property type="entry name" value="PtdIno-glycan_biosynth_class_S"/>
</dbReference>
<accession>A0A0C3BK42</accession>
<comment type="subcellular location">
    <subcellularLocation>
        <location evidence="1">Endoplasmic reticulum membrane</location>
        <topology evidence="1">Multi-pass membrane protein</topology>
    </subcellularLocation>
</comment>
<keyword evidence="9" id="KW-0325">Glycoprotein</keyword>
<protein>
    <recommendedName>
        <fullName evidence="13">GPI transamidase component PIG-S</fullName>
    </recommendedName>
</protein>
<dbReference type="Pfam" id="PF10510">
    <property type="entry name" value="PIG-S"/>
    <property type="match status" value="1"/>
</dbReference>
<dbReference type="HOGENOM" id="CLU_010026_3_1_1"/>
<comment type="pathway">
    <text evidence="2">Glycolipid biosynthesis; glycosylphosphatidylinositol-anchor biosynthesis.</text>
</comment>
<dbReference type="GO" id="GO:0016255">
    <property type="term" value="P:attachment of GPI anchor to protein"/>
    <property type="evidence" value="ECO:0007669"/>
    <property type="project" value="InterPro"/>
</dbReference>
<evidence type="ECO:0000256" key="5">
    <source>
        <dbReference type="ARBA" id="ARBA00022692"/>
    </source>
</evidence>
<reference evidence="12" key="2">
    <citation type="submission" date="2015-01" db="EMBL/GenBank/DDBJ databases">
        <title>Evolutionary Origins and Diversification of the Mycorrhizal Mutualists.</title>
        <authorList>
            <consortium name="DOE Joint Genome Institute"/>
            <consortium name="Mycorrhizal Genomics Consortium"/>
            <person name="Kohler A."/>
            <person name="Kuo A."/>
            <person name="Nagy L.G."/>
            <person name="Floudas D."/>
            <person name="Copeland A."/>
            <person name="Barry K.W."/>
            <person name="Cichocki N."/>
            <person name="Veneault-Fourrey C."/>
            <person name="LaButti K."/>
            <person name="Lindquist E.A."/>
            <person name="Lipzen A."/>
            <person name="Lundell T."/>
            <person name="Morin E."/>
            <person name="Murat C."/>
            <person name="Riley R."/>
            <person name="Ohm R."/>
            <person name="Sun H."/>
            <person name="Tunlid A."/>
            <person name="Henrissat B."/>
            <person name="Grigoriev I.V."/>
            <person name="Hibbett D.S."/>
            <person name="Martin F."/>
        </authorList>
    </citation>
    <scope>NUCLEOTIDE SEQUENCE [LARGE SCALE GENOMIC DNA]</scope>
    <source>
        <strain evidence="12">F 1598</strain>
    </source>
</reference>
<evidence type="ECO:0000313" key="11">
    <source>
        <dbReference type="EMBL" id="KIM86728.1"/>
    </source>
</evidence>
<proteinExistence type="inferred from homology"/>
<dbReference type="InParanoid" id="A0A0C3BK42"/>
<dbReference type="FunCoup" id="A0A0C3BK42">
    <property type="interactions" value="580"/>
</dbReference>
<dbReference type="GO" id="GO:0006506">
    <property type="term" value="P:GPI anchor biosynthetic process"/>
    <property type="evidence" value="ECO:0007669"/>
    <property type="project" value="UniProtKB-UniPathway"/>
</dbReference>
<dbReference type="AlphaFoldDB" id="A0A0C3BK42"/>
<dbReference type="OrthoDB" id="28748at2759"/>
<keyword evidence="5 10" id="KW-0812">Transmembrane</keyword>
<feature type="transmembrane region" description="Helical" evidence="10">
    <location>
        <begin position="476"/>
        <end position="497"/>
    </location>
</feature>
<feature type="transmembrane region" description="Helical" evidence="10">
    <location>
        <begin position="28"/>
        <end position="45"/>
    </location>
</feature>
<dbReference type="UniPathway" id="UPA00196"/>
<keyword evidence="4" id="KW-0337">GPI-anchor biosynthesis</keyword>